<organism evidence="1">
    <name type="scientific">Medicago truncatula</name>
    <name type="common">Barrel medic</name>
    <name type="synonym">Medicago tribuloides</name>
    <dbReference type="NCBI Taxonomy" id="3880"/>
    <lineage>
        <taxon>Eukaryota</taxon>
        <taxon>Viridiplantae</taxon>
        <taxon>Streptophyta</taxon>
        <taxon>Embryophyta</taxon>
        <taxon>Tracheophyta</taxon>
        <taxon>Spermatophyta</taxon>
        <taxon>Magnoliopsida</taxon>
        <taxon>eudicotyledons</taxon>
        <taxon>Gunneridae</taxon>
        <taxon>Pentapetalae</taxon>
        <taxon>rosids</taxon>
        <taxon>fabids</taxon>
        <taxon>Fabales</taxon>
        <taxon>Fabaceae</taxon>
        <taxon>Papilionoideae</taxon>
        <taxon>50 kb inversion clade</taxon>
        <taxon>NPAAA clade</taxon>
        <taxon>Hologalegina</taxon>
        <taxon>IRL clade</taxon>
        <taxon>Trifolieae</taxon>
        <taxon>Medicago</taxon>
    </lineage>
</organism>
<name>A0A396HAC6_MEDTR</name>
<sequence length="56" mass="6700">MIQCLTMLEYLEYAKTLGGEPYLYYSRKALHYKLEISRNKEKSGDMDTLVHKTRRI</sequence>
<accession>A0A396HAC6</accession>
<protein>
    <submittedName>
        <fullName evidence="1">Uncharacterized protein</fullName>
    </submittedName>
</protein>
<dbReference type="AlphaFoldDB" id="A0A396HAC6"/>
<proteinExistence type="predicted"/>
<dbReference type="Proteomes" id="UP000265566">
    <property type="component" value="Chromosome 7"/>
</dbReference>
<dbReference type="EMBL" id="PSQE01000007">
    <property type="protein sequence ID" value="RHN47887.1"/>
    <property type="molecule type" value="Genomic_DNA"/>
</dbReference>
<evidence type="ECO:0000313" key="1">
    <source>
        <dbReference type="EMBL" id="RHN47887.1"/>
    </source>
</evidence>
<comment type="caution">
    <text evidence="1">The sequence shown here is derived from an EMBL/GenBank/DDBJ whole genome shotgun (WGS) entry which is preliminary data.</text>
</comment>
<gene>
    <name evidence="1" type="ORF">MtrunA17_Chr7g0257841</name>
</gene>
<dbReference type="Gramene" id="rna42538">
    <property type="protein sequence ID" value="RHN47887.1"/>
    <property type="gene ID" value="gene42538"/>
</dbReference>
<reference evidence="1" key="1">
    <citation type="journal article" date="2018" name="Nat. Plants">
        <title>Whole-genome landscape of Medicago truncatula symbiotic genes.</title>
        <authorList>
            <person name="Pecrix Y."/>
            <person name="Gamas P."/>
            <person name="Carrere S."/>
        </authorList>
    </citation>
    <scope>NUCLEOTIDE SEQUENCE</scope>
    <source>
        <tissue evidence="1">Leaves</tissue>
    </source>
</reference>